<comment type="caution">
    <text evidence="1">The sequence shown here is derived from an EMBL/GenBank/DDBJ whole genome shotgun (WGS) entry which is preliminary data.</text>
</comment>
<keyword evidence="2" id="KW-1185">Reference proteome</keyword>
<dbReference type="AlphaFoldDB" id="A0A9Q1FRT2"/>
<organism evidence="1 2">
    <name type="scientific">Synaphobranchus kaupii</name>
    <name type="common">Kaup's arrowtooth eel</name>
    <dbReference type="NCBI Taxonomy" id="118154"/>
    <lineage>
        <taxon>Eukaryota</taxon>
        <taxon>Metazoa</taxon>
        <taxon>Chordata</taxon>
        <taxon>Craniata</taxon>
        <taxon>Vertebrata</taxon>
        <taxon>Euteleostomi</taxon>
        <taxon>Actinopterygii</taxon>
        <taxon>Neopterygii</taxon>
        <taxon>Teleostei</taxon>
        <taxon>Anguilliformes</taxon>
        <taxon>Synaphobranchidae</taxon>
        <taxon>Synaphobranchus</taxon>
    </lineage>
</organism>
<protein>
    <submittedName>
        <fullName evidence="1">Uncharacterized protein</fullName>
    </submittedName>
</protein>
<evidence type="ECO:0000313" key="2">
    <source>
        <dbReference type="Proteomes" id="UP001152622"/>
    </source>
</evidence>
<reference evidence="1" key="1">
    <citation type="journal article" date="2023" name="Science">
        <title>Genome structures resolve the early diversification of teleost fishes.</title>
        <authorList>
            <person name="Parey E."/>
            <person name="Louis A."/>
            <person name="Montfort J."/>
            <person name="Bouchez O."/>
            <person name="Roques C."/>
            <person name="Iampietro C."/>
            <person name="Lluch J."/>
            <person name="Castinel A."/>
            <person name="Donnadieu C."/>
            <person name="Desvignes T."/>
            <person name="Floi Bucao C."/>
            <person name="Jouanno E."/>
            <person name="Wen M."/>
            <person name="Mejri S."/>
            <person name="Dirks R."/>
            <person name="Jansen H."/>
            <person name="Henkel C."/>
            <person name="Chen W.J."/>
            <person name="Zahm M."/>
            <person name="Cabau C."/>
            <person name="Klopp C."/>
            <person name="Thompson A.W."/>
            <person name="Robinson-Rechavi M."/>
            <person name="Braasch I."/>
            <person name="Lecointre G."/>
            <person name="Bobe J."/>
            <person name="Postlethwait J.H."/>
            <person name="Berthelot C."/>
            <person name="Roest Crollius H."/>
            <person name="Guiguen Y."/>
        </authorList>
    </citation>
    <scope>NUCLEOTIDE SEQUENCE</scope>
    <source>
        <strain evidence="1">WJC10195</strain>
    </source>
</reference>
<dbReference type="EMBL" id="JAINUF010000004">
    <property type="protein sequence ID" value="KAJ8364814.1"/>
    <property type="molecule type" value="Genomic_DNA"/>
</dbReference>
<dbReference type="Proteomes" id="UP001152622">
    <property type="component" value="Chromosome 4"/>
</dbReference>
<sequence>MLDTGSMATTVSADAVPCLREAGVVTGEFLSPADIVLVGCGALVEPSTFRCVGRNILVGRVVTPLWGDGWLPIKNVNPTTAEVTLRRNSKVADIDPCITLEDFDDNTDTDQTVYQNVGRIGTGSSHGNLTAKTDFGRNHE</sequence>
<name>A0A9Q1FRT2_SYNKA</name>
<gene>
    <name evidence="1" type="ORF">SKAU_G00136450</name>
</gene>
<proteinExistence type="predicted"/>
<evidence type="ECO:0000313" key="1">
    <source>
        <dbReference type="EMBL" id="KAJ8364814.1"/>
    </source>
</evidence>
<accession>A0A9Q1FRT2</accession>
<dbReference type="OrthoDB" id="8948897at2759"/>